<dbReference type="InterPro" id="IPR020845">
    <property type="entry name" value="AMP-binding_CS"/>
</dbReference>
<dbReference type="InterPro" id="IPR042099">
    <property type="entry name" value="ANL_N_sf"/>
</dbReference>
<dbReference type="Pfam" id="PF00668">
    <property type="entry name" value="Condensation"/>
    <property type="match status" value="5"/>
</dbReference>
<dbReference type="InterPro" id="IPR029058">
    <property type="entry name" value="AB_hydrolase_fold"/>
</dbReference>
<dbReference type="PANTHER" id="PTHR45527:SF1">
    <property type="entry name" value="FATTY ACID SYNTHASE"/>
    <property type="match status" value="1"/>
</dbReference>
<feature type="domain" description="Carrier" evidence="5">
    <location>
        <begin position="2746"/>
        <end position="2821"/>
    </location>
</feature>
<dbReference type="Pfam" id="PF00975">
    <property type="entry name" value="Thioesterase"/>
    <property type="match status" value="1"/>
</dbReference>
<accession>A0ABW6TAW4</accession>
<keyword evidence="2" id="KW-0596">Phosphopantetheine</keyword>
<feature type="domain" description="Carrier" evidence="5">
    <location>
        <begin position="3809"/>
        <end position="3883"/>
    </location>
</feature>
<dbReference type="InterPro" id="IPR001031">
    <property type="entry name" value="Thioesterase"/>
</dbReference>
<dbReference type="Gene3D" id="3.30.559.10">
    <property type="entry name" value="Chloramphenicol acetyltransferase-like domain"/>
    <property type="match status" value="5"/>
</dbReference>
<dbReference type="Proteomes" id="UP001602089">
    <property type="component" value="Unassembled WGS sequence"/>
</dbReference>
<protein>
    <submittedName>
        <fullName evidence="6">Amino acid adenylation domain-containing protein</fullName>
    </submittedName>
</protein>
<dbReference type="EMBL" id="JBIATK010000001">
    <property type="protein sequence ID" value="MFF4021835.1"/>
    <property type="molecule type" value="Genomic_DNA"/>
</dbReference>
<dbReference type="PROSITE" id="PS00455">
    <property type="entry name" value="AMP_BINDING"/>
    <property type="match status" value="5"/>
</dbReference>
<dbReference type="Gene3D" id="3.30.300.30">
    <property type="match status" value="5"/>
</dbReference>
<dbReference type="RefSeq" id="WP_387128919.1">
    <property type="nucleotide sequence ID" value="NZ_JADLPS010000002.1"/>
</dbReference>
<reference evidence="6 7" key="1">
    <citation type="submission" date="2024-10" db="EMBL/GenBank/DDBJ databases">
        <title>The Natural Products Discovery Center: Release of the First 8490 Sequenced Strains for Exploring Actinobacteria Biosynthetic Diversity.</title>
        <authorList>
            <person name="Kalkreuter E."/>
            <person name="Kautsar S.A."/>
            <person name="Yang D."/>
            <person name="Bader C.D."/>
            <person name="Teijaro C.N."/>
            <person name="Fluegel L."/>
            <person name="Davis C.M."/>
            <person name="Simpson J.R."/>
            <person name="Lauterbach L."/>
            <person name="Steele A.D."/>
            <person name="Gui C."/>
            <person name="Meng S."/>
            <person name="Li G."/>
            <person name="Viehrig K."/>
            <person name="Ye F."/>
            <person name="Su P."/>
            <person name="Kiefer A.F."/>
            <person name="Nichols A."/>
            <person name="Cepeda A.J."/>
            <person name="Yan W."/>
            <person name="Fan B."/>
            <person name="Jiang Y."/>
            <person name="Adhikari A."/>
            <person name="Zheng C.-J."/>
            <person name="Schuster L."/>
            <person name="Cowan T.M."/>
            <person name="Smanski M.J."/>
            <person name="Chevrette M.G."/>
            <person name="De Carvalho L.P.S."/>
            <person name="Shen B."/>
        </authorList>
    </citation>
    <scope>NUCLEOTIDE SEQUENCE [LARGE SCALE GENOMIC DNA]</scope>
    <source>
        <strain evidence="6 7">NPDC001867</strain>
    </source>
</reference>
<evidence type="ECO:0000313" key="6">
    <source>
        <dbReference type="EMBL" id="MFF4021835.1"/>
    </source>
</evidence>
<feature type="domain" description="Carrier" evidence="5">
    <location>
        <begin position="564"/>
        <end position="640"/>
    </location>
</feature>
<dbReference type="InterPro" id="IPR045851">
    <property type="entry name" value="AMP-bd_C_sf"/>
</dbReference>
<feature type="domain" description="Carrier" evidence="5">
    <location>
        <begin position="1628"/>
        <end position="1703"/>
    </location>
</feature>
<dbReference type="NCBIfam" id="NF003417">
    <property type="entry name" value="PRK04813.1"/>
    <property type="match status" value="6"/>
</dbReference>
<dbReference type="Gene3D" id="3.40.50.12780">
    <property type="entry name" value="N-terminal domain of ligase-like"/>
    <property type="match status" value="1"/>
</dbReference>
<dbReference type="SUPFAM" id="SSF52777">
    <property type="entry name" value="CoA-dependent acyltransferases"/>
    <property type="match status" value="10"/>
</dbReference>
<evidence type="ECO:0000256" key="3">
    <source>
        <dbReference type="ARBA" id="ARBA00022553"/>
    </source>
</evidence>
<dbReference type="InterPro" id="IPR010071">
    <property type="entry name" value="AA_adenyl_dom"/>
</dbReference>
<dbReference type="Gene3D" id="1.10.1200.10">
    <property type="entry name" value="ACP-like"/>
    <property type="match status" value="4"/>
</dbReference>
<organism evidence="6 7">
    <name type="scientific">Nocardia elegans</name>
    <dbReference type="NCBI Taxonomy" id="300029"/>
    <lineage>
        <taxon>Bacteria</taxon>
        <taxon>Bacillati</taxon>
        <taxon>Actinomycetota</taxon>
        <taxon>Actinomycetes</taxon>
        <taxon>Mycobacteriales</taxon>
        <taxon>Nocardiaceae</taxon>
        <taxon>Nocardia</taxon>
    </lineage>
</organism>
<name>A0ABW6TAW4_9NOCA</name>
<dbReference type="Gene3D" id="2.30.38.10">
    <property type="entry name" value="Luciferase, Domain 3"/>
    <property type="match status" value="4"/>
</dbReference>
<evidence type="ECO:0000313" key="7">
    <source>
        <dbReference type="Proteomes" id="UP001602089"/>
    </source>
</evidence>
<evidence type="ECO:0000256" key="2">
    <source>
        <dbReference type="ARBA" id="ARBA00022450"/>
    </source>
</evidence>
<evidence type="ECO:0000256" key="1">
    <source>
        <dbReference type="ARBA" id="ARBA00001957"/>
    </source>
</evidence>
<feature type="region of interest" description="Disordered" evidence="4">
    <location>
        <begin position="1"/>
        <end position="46"/>
    </location>
</feature>
<evidence type="ECO:0000256" key="4">
    <source>
        <dbReference type="SAM" id="MobiDB-lite"/>
    </source>
</evidence>
<keyword evidence="7" id="KW-1185">Reference proteome</keyword>
<dbReference type="SUPFAM" id="SSF47336">
    <property type="entry name" value="ACP-like"/>
    <property type="match status" value="5"/>
</dbReference>
<dbReference type="Pfam" id="PF13193">
    <property type="entry name" value="AMP-binding_C"/>
    <property type="match status" value="5"/>
</dbReference>
<dbReference type="SUPFAM" id="SSF53474">
    <property type="entry name" value="alpha/beta-Hydrolases"/>
    <property type="match status" value="1"/>
</dbReference>
<dbReference type="InterPro" id="IPR020806">
    <property type="entry name" value="PKS_PP-bd"/>
</dbReference>
<dbReference type="InterPro" id="IPR000873">
    <property type="entry name" value="AMP-dep_synth/lig_dom"/>
</dbReference>
<comment type="caution">
    <text evidence="6">The sequence shown here is derived from an EMBL/GenBank/DDBJ whole genome shotgun (WGS) entry which is preliminary data.</text>
</comment>
<dbReference type="CDD" id="cd19540">
    <property type="entry name" value="LCL_NRPS-like"/>
    <property type="match status" value="3"/>
</dbReference>
<dbReference type="SUPFAM" id="SSF56801">
    <property type="entry name" value="Acetyl-CoA synthetase-like"/>
    <property type="match status" value="5"/>
</dbReference>
<evidence type="ECO:0000259" key="5">
    <source>
        <dbReference type="PROSITE" id="PS50075"/>
    </source>
</evidence>
<dbReference type="PROSITE" id="PS00012">
    <property type="entry name" value="PHOSPHOPANTETHEINE"/>
    <property type="match status" value="5"/>
</dbReference>
<dbReference type="InterPro" id="IPR023213">
    <property type="entry name" value="CAT-like_dom_sf"/>
</dbReference>
<gene>
    <name evidence="6" type="ORF">ACFYY5_03245</name>
</gene>
<dbReference type="Gene3D" id="3.30.559.30">
    <property type="entry name" value="Nonribosomal peptide synthetase, condensation domain"/>
    <property type="match status" value="5"/>
</dbReference>
<proteinExistence type="predicted"/>
<dbReference type="CDD" id="cd19543">
    <property type="entry name" value="DCL_NRPS"/>
    <property type="match status" value="1"/>
</dbReference>
<dbReference type="PANTHER" id="PTHR45527">
    <property type="entry name" value="NONRIBOSOMAL PEPTIDE SYNTHETASE"/>
    <property type="match status" value="1"/>
</dbReference>
<dbReference type="Pfam" id="PF00550">
    <property type="entry name" value="PP-binding"/>
    <property type="match status" value="5"/>
</dbReference>
<dbReference type="InterPro" id="IPR025110">
    <property type="entry name" value="AMP-bd_C"/>
</dbReference>
<dbReference type="InterPro" id="IPR006162">
    <property type="entry name" value="Ppantetheine_attach_site"/>
</dbReference>
<dbReference type="Gene3D" id="3.40.50.1820">
    <property type="entry name" value="alpha/beta hydrolase"/>
    <property type="match status" value="1"/>
</dbReference>
<dbReference type="Pfam" id="PF00501">
    <property type="entry name" value="AMP-binding"/>
    <property type="match status" value="5"/>
</dbReference>
<comment type="cofactor">
    <cofactor evidence="1">
        <name>pantetheine 4'-phosphate</name>
        <dbReference type="ChEBI" id="CHEBI:47942"/>
    </cofactor>
</comment>
<dbReference type="CDD" id="cd17646">
    <property type="entry name" value="A_NRPS_AB3403-like"/>
    <property type="match status" value="2"/>
</dbReference>
<dbReference type="SMART" id="SM00823">
    <property type="entry name" value="PKS_PP"/>
    <property type="match status" value="5"/>
</dbReference>
<dbReference type="NCBIfam" id="TIGR01733">
    <property type="entry name" value="AA-adenyl-dom"/>
    <property type="match status" value="5"/>
</dbReference>
<dbReference type="InterPro" id="IPR036736">
    <property type="entry name" value="ACP-like_sf"/>
</dbReference>
<dbReference type="PROSITE" id="PS50075">
    <property type="entry name" value="CARRIER"/>
    <property type="match status" value="5"/>
</dbReference>
<dbReference type="Gene3D" id="3.40.50.980">
    <property type="match status" value="8"/>
</dbReference>
<dbReference type="InterPro" id="IPR001242">
    <property type="entry name" value="Condensation_dom"/>
</dbReference>
<dbReference type="CDD" id="cd05930">
    <property type="entry name" value="A_NRPS"/>
    <property type="match status" value="1"/>
</dbReference>
<feature type="domain" description="Carrier" evidence="5">
    <location>
        <begin position="5300"/>
        <end position="5375"/>
    </location>
</feature>
<sequence>MDKGGLRAGACGDDRQDEIGGTGGQRTVRAGSDGMTRPARVRPTRTRRPRVTTLPQLMATAVEADPTGTALVFADATTTLAELSYAELDERSTRLARLLIARGIGPEDLVAVGIPRSVESVVAVWAVAKTGAGFVPVDPNYPADRVAHMVSDSGAKLGLTVSPVREDLPDSVEWLTVDTADFAARLEEFSGDPVTYADRLRPLRAEHPAYVIYTSGSTGKPKGVVVTQAGLSSFCDEQRERYRVGNDSRTLHFASPSFDASVLELLLAIGGAAAMVVASPSVLGGDELANLLRRERVTHAFVTPAALASVDPAGLDDLRVVVAGGEACPPELVRRWAIAIEGGTREFYNGYGPTETTIMTNISAPLVPGETVTIGAPVRNITEYVLDEQLARVPRGAVGELYITGAQLARGYHLRPGLTAARFVANPFNANGSRLYRTGDLVRWTAAGELEYLGRNDFQVKIRGFRIELGEIDAVLAAHDSVDFAVTVGHTLHSGATILVSYVHAADGAKVDTDELSEHAGQSLPAHMVPTTIMVLDAIPLTPVGKLDRAALPEPVLAAREFRAPSGALEEMVAAVFADLLDPPGPVGADDDFFELGGNSLIATQVAGRLGAQISARVPARLLFEAATVAELAQRLEPLKGAGGRLALAPMPRPERIPLSLAQQRMWFLNQFDPESAANNIPFAIRLTGALNVEALQAAVADVVERHETLRTVYPSADGAGHQVILPASQSVPDLAPKPVTEDELPQWLAGYLLAGFDVAAEVPLRIAVAELAPDDHVVAVVVHHIAADGASVAPFMRDLLAAFLARRNRARPSWQPLPVQYADYALWQRALLGDEHDPDSLAAQQIDYWRTTLAGIPDRLDLPADRPRPQIASGRGAEYTFDIAPELHARLEELAQRTGTSLFMVVHAAFAILLARSSGTDDITIGTPVAGRGEAELDALVGMFVNTLVLRTRIDAATTVEQLLAAVKDTDLGAFSHAELPFERLVEVLDPVRSQAHHPLFQAALFFQNMQKPQLRLPGLVAETVEFDGAVAKFDLQLTAVPRSDAGAPAGVSAMFTYALDLFDEPTVATYADRLVRVLEGIVADPAAAVGDIELLDPAERLRILQDWNDTAHRVEPELLLDGYRRTALRNPDAVAVTYEGAQLTYAEFDAQVNQLARLLISRGVGPDALVGLAIRRSLDLVVGMYAIVAAGGAYVPLDPDHPADRIAHILDTAQPVCVVTTVADTVAVPARLPVLRLDTMDLGGFDPSPIRPGELLAPVRPDHPAYVIFTSGSTGRPKGVAVSHAAINNQIEWMLAAYPLGSGDVYLQKTATTFDVSLWGYFMPLRAGAELVVATHDGHRDPLYVAETIAAHGVTVTDFVPSMLTVFAAHIAAGSCPSLQDIFVIGEALPPETADAVHAVCDARIHNLYGPTEAAVSVTYWPVGEDDRPTVPIGLPQWNTRVYVLDGRLRPVPVGVPGELYLAGDQLARGYVRRPDLTADRFVANPFGHGERMYRTGDLVLWRDADETRPARLDYIGRTDFQVKFRGQRIELGEIETALLALPGVSQAVALVMGSALGDQLVAYVVAQPRTTLDPERLRNGVKDSLPAYMVPAVVVVLDAFPLNPSGKLDRKALPEPTFSSREFRAPSTPVEEIVAEVFGSVLGLERVGADDDFFALGGNSLIATQVVARLGAAVGGRVPVRSLFETPTVAGLAATLDSQTHIRRGVELGSIERPEQLPLSLAQQRMWFLNRFDQAETAEEAVHSGSAAYNLPFALRLTGSLDVEALGAALDDVVARHEVLRTVYPETPEGPVQVILPADTRLGLRPERTAAAAIADAVYALAATPFDVTSEVPLRVRLLEISDLAPGSRREYVLAVVVHHIAADASSMGPLVRDVMTAYAARTCGAAPDWAPLRVQYADYALWQRAVLGSESQSDSIAAQQISYWQRELAGLPDVLELPTDRPRPPVATLAGARVDVRIAPEVHAGLVELARAHGATLFMVVHSAFALLLARLSGSDDIAVGSPVAGRGEAELDDLIGMFVNTVVFRTRVERGEPFTELLARQRETDLQAFAHADIPFERLVEVLNPPRSTAHHPLFQVGLSFQNLARTELELPGLSVAGVDADLDVSQFDLHLIVADAYDADGNPDGIGGFLTYATDLFDAATAESIVERLSLLLAGVVAEAATAVGDLDILTSAERAALERAATGASHPVAAATLPELLAATIAARPHAVALTADADEQFGGTPAELTYGELGERVHRLARHLISLGVGPESRVALALRRGVDLVVAMYAVSVAGGAYVPLDPDQPAERVGYILDSADPVCVLTTSDIPNLPGRTAPSAAAAATRDWRGRSQSMPALAGSGRSAAREDVVRLDELDLSGLSARPVTDADRIAPLLPQHTAYVIFTSGSTGRPKGVAVPHGAIVNQLVWKTAEFGLGADDAVLLKTAATFDLSVWEFWSAAVSGGRLVIAAPDGHRDPAYLNDLIRRAGVTTLHVVPSMLDALLTEARTNNAPEATSPLRRVLAIGEALPAALAQRFASAHSEVELYNLYGPTEAAVSITAHRVGAAGELSVPIGAPEWNSSVYVLDSRLHPVPVGVSGELYLAGAQLARGYFGRADLTAERFVADPFGSGTRMYRTGDLVAWTANGELEYRGRTDFQVKVRGFRIELGEIEAALLRLPQLAQAVVVAKSDPRTGDRLVAYLVSADRELDVAQVKSALASALPNYMVPAAFVVLDALPLTVNGKLDRKALPEPEFETTAFRAPSTPVEEIVAGTFAEVLGIDRVGLDDDFFALGGNSLLATQVAARIGAALEVRVPVRALFEAATVGALAARVERTGTERPRLPLVAGPRPDAVPLSYAQQRMWFLNQFDTAATVYNIPVAIRLSGALDVAALRQAVADLVARHEVLRTIYPESESGGAVQQVLAPGAVSIDLEPVQIGEERVAHEVGRQVASGFDVTTEIPFRIRLFQLSASEFVLVFVAHHIAADGWSMGPLTRDLMTAYVARAAGQAPSWAPLPIQYADYALWQRAALGAEDDPESLVSAQLSYWTQELADLPDELRLPADRPRPAVQSFAGAKVDFAVDSQVHAGLTALAQRHNSTVFMVVHTALAVFLARMSGTEDIAIGAPIAGRGEAELDDLIGMFVNTLVLRSRVTPGRSFAELLADNRETDLRAFAHADVPFERLVEALDPERSTARHPLFQVALSFENLAGTSFELPGLSFTALDPAADTAKFDLLLTLREQRTGSGGEAGIFGEFTYATDLFDRDTVVDFGRRLGRILAAVARDADIAVGDLDILVGSEAEDLAARTGLPAVAPATLPDLMAAAVAANPDGPAVVVGGRAFTYAQLDLASTKLARRLIELGAGPDKHVAVAIPRSLEGVVALWSVAKSGAAFVPIDPTYPYDRIAHMVADCRADLGVTVRAEVADLPDTAGGWIVLDDPNFAYEVDSLSGAPVSDAERLAPLRPDNTAYLIYTSGSTGLPKGVVVTHAGLANFSAEQRERYRLDRDSRALAFASPSFDASMLELLLAIGACGALVIVPPRTFGGEELAEVIRGQRVTHAFLTPSVLASLDSDALASMQVIVAGGEAVPADLVAKWGGAPDGSGRRFHNGYGPTETTIMTNISDPLSPGDVVTIGGPIRGMRALILDSRLRLVPEGVAGELYLGGIQLARGYHDRPGLTAARFVADPYGPPGQRLYRTGDVVRWRRGEPVVEYVGRNDFQVKIRGLRIELGEIDSALIDQPGVDFAVTVGHRTATGTTILVSYVRSTAGLPLDTETLTAELAARLPEYMVPTAIVVLDEIPLTPVGKLDRKALPEPVLEAKRYRAPQTATEQVVAEVIGEVLGVDRVGVDDDFFALGGDSIVSIQVVSRARARGVHFTPRDVFTARTVEALARAATVEAPAAAEQSGPMPLPPAAIRALELDPSGRELRAIALDIPADCDPERIRAAVTGVLDRHAVLSARLDVEAGALVIPESPVPAILRQFVPGPDAVDLAVRSLAQELDPADGRTIAFALIAPPDPGESAGAATSLVVAANGLVVDDTSWRIVVDELSESWAGGHSAPAAVDAGPLGVGRALAASAVAAETVAQLDWWQSHLADAPADAPVEGIDLAARGRVSLVITAEGAAAVDAVAHAYHATIEDVLLTAFALAQERGARADAGDLIGTVVQLAADGRAVAGAESAGTVGGFTSTYPLLVGLTDIDVEQALLGNRAAGDAIAQIKELRRGVPDSGVGYGLLRYLNADTAPALAAAPQGRTAFRYRDLRPARPYPHLPAADLLLDITVDATEDGLLARFDYAAAVFTVDQVKEFAGLWVRALGGLAEHGTHADAGGFTVSDFELVRLETADIAKLSQDYPNLADVWPVTPLQSGMLFHALLADTSTDVYITQFTLDLGGAVDERRLRAAAQAVLDRHDNLRVAFAADAAGNPVQVVLDHVDVPWRSIDLTDLAPEAAEAEAVRMCELDYGRRFAMDRAPLLRFTLFRLNADAYRLLVTSHHILIDGWSTPLLMQDLLTLYAVGARSRQLPPAGSYGDYLRWLTAQDPAAARAQWQRALDGITEPTPLAPVDPSREISAGVGEIGFELSVADTTELTRLAARVGVTVNTVVQAAWGLLIGRSIDRDDVVFGATVSGRPPALPGVETMVGLFLNAIPVRVRLGATDTLAGLLSQLQAEQAALLDFHYLGLSDIQQAVGVEGLFDSLVVFESFPVDRDGLDRVGSIDGMHVTGIGAVNGTHYPVTVIVVLDNQLRISLKYLRDVFDEAAAQALSQRLAALIGRFTDTPQARVADVDALLDGERAALETRNATDVPQLRDQATLLSLFDEQVARTPQAPALHFGDVTLSYRELDLRSRALAAELLGRGVEPNSLVAVAMRRSIDLVVGIYAVLRTGAGYVPVDPDHPAERNEFVLANARPVCVLTTGRDGFATDSGVPVVDISGLDGEPESVAALRFPYVHPDAVAYVIHTSGSTGRPKGVVITHRQMTNQFRWAQRTYPHDTGDVVLHKTPITFDISTWELFWPLQTGAAIVIAEPDGHRDPAYLSQVIEQRSVSTVHFVPSMLDAFLDPAANAAVTRGYPSLRRVFAAGEALSGETAQRFRATLGDTELVNWYGPAEATVVTAWPAGDSDGVAVPIGTPVANTRVYVLDRQLRPVPPGSPGELYVAGVQLARGYLGAPALTAERFVAHEDGQRLYRTGDIVRWRETGAGAALEYLGRSDFQIKLRGQRIELGEIEAVLAGFAPVRHAVVSLVRSSSGDRLVAYVVPDAGTIDEAELLAYARESLPAYMIPAAVVVLDALPLNASGKLDRKALPVPQFSGRPYRAPSTSLEEAIAGVFAEVLGADRVGLDDDFFDLGGNSLVATRAVSRLRALTGVEVRVQWFFLGSTVAALAQRIVAAMSDEHDYDLESDAALGVLLPIRAQGEGETLFCIHPMYGLSWCYAGLTRYVADRPILGVQSPALSEDGYLPESLQEMADRYVAEIRAVQPHGPYHLLGWSLGGVLAHAVATTLQAAGEQVGSVSMLDSHAEIDVADFRTAIREALAEIGIGAEALVGNGDIHDLSEEAVAALHATIPPDMAVLTPDRVRRIYRSAVRSAELIAEHRPDVYRGRLDYFSAAGHETAAQNWRPYVEGEIADHPVGVSHDQMTSPPALAELGPVLAQVLARGGGPRPDGSSPA</sequence>
<dbReference type="InterPro" id="IPR009081">
    <property type="entry name" value="PP-bd_ACP"/>
</dbReference>
<keyword evidence="3" id="KW-0597">Phosphoprotein</keyword>